<keyword evidence="3" id="KW-0812">Transmembrane</keyword>
<evidence type="ECO:0000313" key="6">
    <source>
        <dbReference type="Proteomes" id="UP000248790"/>
    </source>
</evidence>
<evidence type="ECO:0000259" key="4">
    <source>
        <dbReference type="PROSITE" id="PS51779"/>
    </source>
</evidence>
<dbReference type="InterPro" id="IPR034746">
    <property type="entry name" value="POTRA"/>
</dbReference>
<organism evidence="5 6">
    <name type="scientific">Larkinella arboricola</name>
    <dbReference type="NCBI Taxonomy" id="643671"/>
    <lineage>
        <taxon>Bacteria</taxon>
        <taxon>Pseudomonadati</taxon>
        <taxon>Bacteroidota</taxon>
        <taxon>Cytophagia</taxon>
        <taxon>Cytophagales</taxon>
        <taxon>Spirosomataceae</taxon>
        <taxon>Larkinella</taxon>
    </lineage>
</organism>
<feature type="domain" description="POTRA" evidence="4">
    <location>
        <begin position="400"/>
        <end position="475"/>
    </location>
</feature>
<dbReference type="Proteomes" id="UP000248790">
    <property type="component" value="Unassembled WGS sequence"/>
</dbReference>
<dbReference type="EMBL" id="QLMC01000004">
    <property type="protein sequence ID" value="RAJ95834.1"/>
    <property type="molecule type" value="Genomic_DNA"/>
</dbReference>
<evidence type="ECO:0000256" key="2">
    <source>
        <dbReference type="ARBA" id="ARBA00023136"/>
    </source>
</evidence>
<keyword evidence="6" id="KW-1185">Reference proteome</keyword>
<keyword evidence="2 3" id="KW-0472">Membrane</keyword>
<dbReference type="InterPro" id="IPR008756">
    <property type="entry name" value="Peptidase_M56"/>
</dbReference>
<evidence type="ECO:0000256" key="1">
    <source>
        <dbReference type="ARBA" id="ARBA00004370"/>
    </source>
</evidence>
<sequence>MLNDFFLYLIQVSVSMAVFALTYRLLFDRLTHFKWNRIYLLASVLFSVLMPLVPTSGLWSTPVSMGLELRFDRIPSGTNEAAFQAEEDATQAVGQAQLIGYTLLTLYLLGVLYKSWRLYRSLDAVFRLIQTSPKVEEGAAYAVYVQSDLPTFSFGRSILLNPENDSLTLEEQAQVLLHEEIHVRHRHTLDLLLFELAGVVFWFNPVVHYLHFAIQQVHEYAVDAIVTRTCGTVKSYGYLLLKLTAQNPLPLMAPFSNKQVIRRIQMLTQKPSSPMQKLKFLMVLPVLALSLLVGSCFRNNDRPAFQAQDVKPQKGVSISRLVWKGNTVYSSEQLTDVLGNRPGDLYEKEGFASRLINQPGTDVASLYMDKGYLFFSTEVHEKRVGNAVNLELEVFEGKPANVENVVFKGNKKITTKQLLEMVAVRPGELFNRSKLIQSQKALAESGYFNPTQIGINPLPDIENNTVDLEFTVIEKP</sequence>
<dbReference type="CDD" id="cd07341">
    <property type="entry name" value="M56_BlaR1_MecR1_like"/>
    <property type="match status" value="1"/>
</dbReference>
<accession>A0A327WU20</accession>
<feature type="transmembrane region" description="Helical" evidence="3">
    <location>
        <begin position="280"/>
        <end position="297"/>
    </location>
</feature>
<dbReference type="OrthoDB" id="1522859at2"/>
<dbReference type="InterPro" id="IPR052173">
    <property type="entry name" value="Beta-lactam_resp_regulator"/>
</dbReference>
<dbReference type="Gene3D" id="3.10.20.310">
    <property type="entry name" value="membrane protein fhac"/>
    <property type="match status" value="2"/>
</dbReference>
<dbReference type="PROSITE" id="PS51779">
    <property type="entry name" value="POTRA"/>
    <property type="match status" value="1"/>
</dbReference>
<feature type="transmembrane region" description="Helical" evidence="3">
    <location>
        <begin position="6"/>
        <end position="26"/>
    </location>
</feature>
<comment type="caution">
    <text evidence="5">The sequence shown here is derived from an EMBL/GenBank/DDBJ whole genome shotgun (WGS) entry which is preliminary data.</text>
</comment>
<reference evidence="5 6" key="1">
    <citation type="submission" date="2018-06" db="EMBL/GenBank/DDBJ databases">
        <title>Genomic Encyclopedia of Archaeal and Bacterial Type Strains, Phase II (KMG-II): from individual species to whole genera.</title>
        <authorList>
            <person name="Goeker M."/>
        </authorList>
    </citation>
    <scope>NUCLEOTIDE SEQUENCE [LARGE SCALE GENOMIC DNA]</scope>
    <source>
        <strain evidence="5 6">DSM 21851</strain>
    </source>
</reference>
<comment type="subcellular location">
    <subcellularLocation>
        <location evidence="1">Membrane</location>
    </subcellularLocation>
</comment>
<dbReference type="GO" id="GO:0019867">
    <property type="term" value="C:outer membrane"/>
    <property type="evidence" value="ECO:0007669"/>
    <property type="project" value="InterPro"/>
</dbReference>
<dbReference type="Pfam" id="PF07244">
    <property type="entry name" value="POTRA"/>
    <property type="match status" value="2"/>
</dbReference>
<feature type="transmembrane region" description="Helical" evidence="3">
    <location>
        <begin position="38"/>
        <end position="59"/>
    </location>
</feature>
<evidence type="ECO:0000313" key="5">
    <source>
        <dbReference type="EMBL" id="RAJ95834.1"/>
    </source>
</evidence>
<dbReference type="InterPro" id="IPR010827">
    <property type="entry name" value="BamA/TamA_POTRA"/>
</dbReference>
<evidence type="ECO:0000256" key="3">
    <source>
        <dbReference type="SAM" id="Phobius"/>
    </source>
</evidence>
<dbReference type="AlphaFoldDB" id="A0A327WU20"/>
<dbReference type="RefSeq" id="WP_111629615.1">
    <property type="nucleotide sequence ID" value="NZ_QLMC01000004.1"/>
</dbReference>
<proteinExistence type="predicted"/>
<dbReference type="Pfam" id="PF05569">
    <property type="entry name" value="Peptidase_M56"/>
    <property type="match status" value="1"/>
</dbReference>
<feature type="transmembrane region" description="Helical" evidence="3">
    <location>
        <begin position="191"/>
        <end position="210"/>
    </location>
</feature>
<gene>
    <name evidence="5" type="ORF">LX87_03583</name>
</gene>
<feature type="transmembrane region" description="Helical" evidence="3">
    <location>
        <begin position="98"/>
        <end position="116"/>
    </location>
</feature>
<dbReference type="PANTHER" id="PTHR34978">
    <property type="entry name" value="POSSIBLE SENSOR-TRANSDUCER PROTEIN BLAR"/>
    <property type="match status" value="1"/>
</dbReference>
<dbReference type="PANTHER" id="PTHR34978:SF3">
    <property type="entry name" value="SLR0241 PROTEIN"/>
    <property type="match status" value="1"/>
</dbReference>
<protein>
    <submittedName>
        <fullName evidence="5">Beta-lactamase regulating signal transducer with metallopeptidase domain</fullName>
    </submittedName>
</protein>
<keyword evidence="3" id="KW-1133">Transmembrane helix</keyword>
<name>A0A327WU20_LARAB</name>